<dbReference type="EMBL" id="BPLR01010074">
    <property type="protein sequence ID" value="GIY36674.1"/>
    <property type="molecule type" value="Genomic_DNA"/>
</dbReference>
<reference evidence="2 3" key="1">
    <citation type="submission" date="2021-06" db="EMBL/GenBank/DDBJ databases">
        <title>Caerostris extrusa draft genome.</title>
        <authorList>
            <person name="Kono N."/>
            <person name="Arakawa K."/>
        </authorList>
    </citation>
    <scope>NUCLEOTIDE SEQUENCE [LARGE SCALE GENOMIC DNA]</scope>
</reference>
<evidence type="ECO:0000313" key="2">
    <source>
        <dbReference type="EMBL" id="GIY36674.1"/>
    </source>
</evidence>
<organism evidence="2 3">
    <name type="scientific">Caerostris extrusa</name>
    <name type="common">Bark spider</name>
    <name type="synonym">Caerostris bankana</name>
    <dbReference type="NCBI Taxonomy" id="172846"/>
    <lineage>
        <taxon>Eukaryota</taxon>
        <taxon>Metazoa</taxon>
        <taxon>Ecdysozoa</taxon>
        <taxon>Arthropoda</taxon>
        <taxon>Chelicerata</taxon>
        <taxon>Arachnida</taxon>
        <taxon>Araneae</taxon>
        <taxon>Araneomorphae</taxon>
        <taxon>Entelegynae</taxon>
        <taxon>Araneoidea</taxon>
        <taxon>Araneidae</taxon>
        <taxon>Caerostris</taxon>
    </lineage>
</organism>
<evidence type="ECO:0000313" key="3">
    <source>
        <dbReference type="Proteomes" id="UP001054945"/>
    </source>
</evidence>
<keyword evidence="1" id="KW-0472">Membrane</keyword>
<keyword evidence="3" id="KW-1185">Reference proteome</keyword>
<feature type="transmembrane region" description="Helical" evidence="1">
    <location>
        <begin position="55"/>
        <end position="72"/>
    </location>
</feature>
<evidence type="ECO:0000256" key="1">
    <source>
        <dbReference type="SAM" id="Phobius"/>
    </source>
</evidence>
<accession>A0AAV4STT1</accession>
<name>A0AAV4STT1_CAEEX</name>
<dbReference type="Proteomes" id="UP001054945">
    <property type="component" value="Unassembled WGS sequence"/>
</dbReference>
<keyword evidence="1" id="KW-1133">Transmembrane helix</keyword>
<gene>
    <name evidence="2" type="ORF">CEXT_215961</name>
</gene>
<sequence length="101" mass="11194">MRKNDAVFDLALDGSAQDGPGVEGQTLREGKISTKEPLFVQQCGVGNEKCRRKRILMVFVALLRVSLLIYAAQKRRSARATAQFPMRGLCFRCGSLRGCCE</sequence>
<dbReference type="AlphaFoldDB" id="A0AAV4STT1"/>
<comment type="caution">
    <text evidence="2">The sequence shown here is derived from an EMBL/GenBank/DDBJ whole genome shotgun (WGS) entry which is preliminary data.</text>
</comment>
<keyword evidence="1" id="KW-0812">Transmembrane</keyword>
<proteinExistence type="predicted"/>
<protein>
    <submittedName>
        <fullName evidence="2">Uncharacterized protein</fullName>
    </submittedName>
</protein>